<proteinExistence type="inferred from homology"/>
<dbReference type="InterPro" id="IPR013154">
    <property type="entry name" value="ADH-like_N"/>
</dbReference>
<dbReference type="EMBL" id="BJYV01000001">
    <property type="protein sequence ID" value="GEO19976.1"/>
    <property type="molecule type" value="Genomic_DNA"/>
</dbReference>
<dbReference type="PANTHER" id="PTHR43880">
    <property type="entry name" value="ALCOHOL DEHYDROGENASE"/>
    <property type="match status" value="1"/>
</dbReference>
<evidence type="ECO:0000256" key="4">
    <source>
        <dbReference type="ARBA" id="ARBA00023002"/>
    </source>
</evidence>
<evidence type="ECO:0000256" key="1">
    <source>
        <dbReference type="ARBA" id="ARBA00001947"/>
    </source>
</evidence>
<dbReference type="Gene3D" id="3.90.180.10">
    <property type="entry name" value="Medium-chain alcohol dehydrogenases, catalytic domain"/>
    <property type="match status" value="1"/>
</dbReference>
<evidence type="ECO:0000256" key="5">
    <source>
        <dbReference type="ARBA" id="ARBA00023027"/>
    </source>
</evidence>
<dbReference type="PANTHER" id="PTHR43880:SF12">
    <property type="entry name" value="ALCOHOL DEHYDROGENASE CLASS-3"/>
    <property type="match status" value="1"/>
</dbReference>
<dbReference type="InterPro" id="IPR013149">
    <property type="entry name" value="ADH-like_C"/>
</dbReference>
<accession>A0A512C6Y5</accession>
<evidence type="ECO:0000256" key="3">
    <source>
        <dbReference type="ARBA" id="ARBA00022833"/>
    </source>
</evidence>
<sequence length="403" mass="43164">MDLAVVKQVYILRLLSLPLDLSLLLSQNELTMSITSKSAVAKGDGTFIITQVIVSDPQEDEVLIKMKAAGLCHTDYDSLNWGKRLVMGHEGAGIVEKIGSAVKDLKVGDQVILNWATPCMHCFQCQEGNQHICENNSPVVAGANGHTPGHAKLESSQWNGKSIERSFNLGTLSEYALVKEAAVVKVDEPGLNFSAASIVSCGVMTGFGSVVNAAKLEVGSSAVVLGCGGVGLNVINACKISGAAKIIAIDVNPTKLDLARKFGATDTILADKEDIGLLVAAKKVNELLGGRGSDYAFECTAIPALGAAPLAMIRNAGTAVQVSGIEEEISIDMRLFEWDKVYINPLYGKCRPQIDFPKIMKLYKKGDLMLDQMITEEYELENLQQAFDDMLAGKNAKGVIVFK</sequence>
<feature type="domain" description="Enoyl reductase (ER)" evidence="7">
    <location>
        <begin position="43"/>
        <end position="400"/>
    </location>
</feature>
<evidence type="ECO:0000256" key="6">
    <source>
        <dbReference type="RuleBase" id="RU361277"/>
    </source>
</evidence>
<dbReference type="InterPro" id="IPR036291">
    <property type="entry name" value="NAD(P)-bd_dom_sf"/>
</dbReference>
<keyword evidence="2 6" id="KW-0479">Metal-binding</keyword>
<keyword evidence="9" id="KW-1185">Reference proteome</keyword>
<evidence type="ECO:0000313" key="8">
    <source>
        <dbReference type="EMBL" id="GEO19976.1"/>
    </source>
</evidence>
<comment type="similarity">
    <text evidence="6">Belongs to the zinc-containing alcohol dehydrogenase family.</text>
</comment>
<evidence type="ECO:0000313" key="9">
    <source>
        <dbReference type="Proteomes" id="UP000321301"/>
    </source>
</evidence>
<dbReference type="GO" id="GO:0046294">
    <property type="term" value="P:formaldehyde catabolic process"/>
    <property type="evidence" value="ECO:0007669"/>
    <property type="project" value="TreeGrafter"/>
</dbReference>
<evidence type="ECO:0000259" key="7">
    <source>
        <dbReference type="SMART" id="SM00829"/>
    </source>
</evidence>
<comment type="cofactor">
    <cofactor evidence="1 6">
        <name>Zn(2+)</name>
        <dbReference type="ChEBI" id="CHEBI:29105"/>
    </cofactor>
</comment>
<dbReference type="SUPFAM" id="SSF51735">
    <property type="entry name" value="NAD(P)-binding Rossmann-fold domains"/>
    <property type="match status" value="1"/>
</dbReference>
<dbReference type="AlphaFoldDB" id="A0A512C6Y5"/>
<evidence type="ECO:0000256" key="2">
    <source>
        <dbReference type="ARBA" id="ARBA00022723"/>
    </source>
</evidence>
<dbReference type="Proteomes" id="UP000321301">
    <property type="component" value="Unassembled WGS sequence"/>
</dbReference>
<dbReference type="GO" id="GO:0008270">
    <property type="term" value="F:zinc ion binding"/>
    <property type="evidence" value="ECO:0007669"/>
    <property type="project" value="InterPro"/>
</dbReference>
<keyword evidence="5" id="KW-0520">NAD</keyword>
<organism evidence="8 9">
    <name type="scientific">Cyclobacterium qasimii</name>
    <dbReference type="NCBI Taxonomy" id="1350429"/>
    <lineage>
        <taxon>Bacteria</taxon>
        <taxon>Pseudomonadati</taxon>
        <taxon>Bacteroidota</taxon>
        <taxon>Cytophagia</taxon>
        <taxon>Cytophagales</taxon>
        <taxon>Cyclobacteriaceae</taxon>
        <taxon>Cyclobacterium</taxon>
    </lineage>
</organism>
<dbReference type="GO" id="GO:0051903">
    <property type="term" value="F:S-(hydroxymethyl)glutathione dehydrogenase [NAD(P)+] activity"/>
    <property type="evidence" value="ECO:0007669"/>
    <property type="project" value="TreeGrafter"/>
</dbReference>
<protein>
    <submittedName>
        <fullName evidence="8">Alcohol dehydrogenase</fullName>
    </submittedName>
</protein>
<dbReference type="InterPro" id="IPR020843">
    <property type="entry name" value="ER"/>
</dbReference>
<gene>
    <name evidence="8" type="ORF">CQA01_05100</name>
</gene>
<dbReference type="Pfam" id="PF08240">
    <property type="entry name" value="ADH_N"/>
    <property type="match status" value="1"/>
</dbReference>
<dbReference type="GO" id="GO:0005829">
    <property type="term" value="C:cytosol"/>
    <property type="evidence" value="ECO:0007669"/>
    <property type="project" value="TreeGrafter"/>
</dbReference>
<keyword evidence="4" id="KW-0560">Oxidoreductase</keyword>
<dbReference type="InterPro" id="IPR011032">
    <property type="entry name" value="GroES-like_sf"/>
</dbReference>
<dbReference type="Gene3D" id="3.40.50.720">
    <property type="entry name" value="NAD(P)-binding Rossmann-like Domain"/>
    <property type="match status" value="1"/>
</dbReference>
<comment type="caution">
    <text evidence="8">The sequence shown here is derived from an EMBL/GenBank/DDBJ whole genome shotgun (WGS) entry which is preliminary data.</text>
</comment>
<dbReference type="CDD" id="cd08279">
    <property type="entry name" value="Zn_ADH_class_III"/>
    <property type="match status" value="1"/>
</dbReference>
<dbReference type="InterPro" id="IPR002328">
    <property type="entry name" value="ADH_Zn_CS"/>
</dbReference>
<name>A0A512C6Y5_9BACT</name>
<dbReference type="FunFam" id="3.40.50.720:FF:000003">
    <property type="entry name" value="S-(hydroxymethyl)glutathione dehydrogenase"/>
    <property type="match status" value="1"/>
</dbReference>
<dbReference type="PROSITE" id="PS00059">
    <property type="entry name" value="ADH_ZINC"/>
    <property type="match status" value="1"/>
</dbReference>
<dbReference type="SMART" id="SM00829">
    <property type="entry name" value="PKS_ER"/>
    <property type="match status" value="1"/>
</dbReference>
<keyword evidence="3 6" id="KW-0862">Zinc</keyword>
<dbReference type="SUPFAM" id="SSF50129">
    <property type="entry name" value="GroES-like"/>
    <property type="match status" value="2"/>
</dbReference>
<reference evidence="8 9" key="1">
    <citation type="submission" date="2019-07" db="EMBL/GenBank/DDBJ databases">
        <title>Whole genome shotgun sequence of Cyclobacterium qasimii NBRC 106168.</title>
        <authorList>
            <person name="Hosoyama A."/>
            <person name="Uohara A."/>
            <person name="Ohji S."/>
            <person name="Ichikawa N."/>
        </authorList>
    </citation>
    <scope>NUCLEOTIDE SEQUENCE [LARGE SCALE GENOMIC DNA]</scope>
    <source>
        <strain evidence="8 9">NBRC 106168</strain>
    </source>
</reference>
<dbReference type="Pfam" id="PF00107">
    <property type="entry name" value="ADH_zinc_N"/>
    <property type="match status" value="1"/>
</dbReference>